<keyword evidence="2" id="KW-1185">Reference proteome</keyword>
<reference evidence="1 2" key="1">
    <citation type="submission" date="2021-01" db="EMBL/GenBank/DDBJ databases">
        <title>Whole genome shotgun sequence of Actinoplanes durhamensis NBRC 14914.</title>
        <authorList>
            <person name="Komaki H."/>
            <person name="Tamura T."/>
        </authorList>
    </citation>
    <scope>NUCLEOTIDE SEQUENCE [LARGE SCALE GENOMIC DNA]</scope>
    <source>
        <strain evidence="1 2">NBRC 14914</strain>
    </source>
</reference>
<gene>
    <name evidence="1" type="ORF">Adu01nite_74530</name>
</gene>
<name>A0ABQ3Z8F0_9ACTN</name>
<dbReference type="EMBL" id="BOML01000059">
    <property type="protein sequence ID" value="GIE06103.1"/>
    <property type="molecule type" value="Genomic_DNA"/>
</dbReference>
<accession>A0ABQ3Z8F0</accession>
<evidence type="ECO:0000313" key="2">
    <source>
        <dbReference type="Proteomes" id="UP000637628"/>
    </source>
</evidence>
<sequence length="69" mass="7285">MSLAAQDITVGYDRKVISEHPDLEVPDGRFTAISAEPAKQVARRLGLLPQSSIAPPVAGTPLVIPGRLP</sequence>
<evidence type="ECO:0000313" key="1">
    <source>
        <dbReference type="EMBL" id="GIE06103.1"/>
    </source>
</evidence>
<proteinExistence type="predicted"/>
<organism evidence="1 2">
    <name type="scientific">Paractinoplanes durhamensis</name>
    <dbReference type="NCBI Taxonomy" id="113563"/>
    <lineage>
        <taxon>Bacteria</taxon>
        <taxon>Bacillati</taxon>
        <taxon>Actinomycetota</taxon>
        <taxon>Actinomycetes</taxon>
        <taxon>Micromonosporales</taxon>
        <taxon>Micromonosporaceae</taxon>
        <taxon>Paractinoplanes</taxon>
    </lineage>
</organism>
<dbReference type="Proteomes" id="UP000637628">
    <property type="component" value="Unassembled WGS sequence"/>
</dbReference>
<comment type="caution">
    <text evidence="1">The sequence shown here is derived from an EMBL/GenBank/DDBJ whole genome shotgun (WGS) entry which is preliminary data.</text>
</comment>
<dbReference type="RefSeq" id="WP_203733963.1">
    <property type="nucleotide sequence ID" value="NZ_BAAATX010000022.1"/>
</dbReference>
<protein>
    <submittedName>
        <fullName evidence="1">Uncharacterized protein</fullName>
    </submittedName>
</protein>